<keyword evidence="2" id="KW-1185">Reference proteome</keyword>
<reference evidence="2" key="2">
    <citation type="submission" date="2015-01" db="EMBL/GenBank/DDBJ databases">
        <title>Evolutionary Origins and Diversification of the Mycorrhizal Mutualists.</title>
        <authorList>
            <consortium name="DOE Joint Genome Institute"/>
            <consortium name="Mycorrhizal Genomics Consortium"/>
            <person name="Kohler A."/>
            <person name="Kuo A."/>
            <person name="Nagy L.G."/>
            <person name="Floudas D."/>
            <person name="Copeland A."/>
            <person name="Barry K.W."/>
            <person name="Cichocki N."/>
            <person name="Veneault-Fourrey C."/>
            <person name="LaButti K."/>
            <person name="Lindquist E.A."/>
            <person name="Lipzen A."/>
            <person name="Lundell T."/>
            <person name="Morin E."/>
            <person name="Murat C."/>
            <person name="Riley R."/>
            <person name="Ohm R."/>
            <person name="Sun H."/>
            <person name="Tunlid A."/>
            <person name="Henrissat B."/>
            <person name="Grigoriev I.V."/>
            <person name="Hibbett D.S."/>
            <person name="Martin F."/>
        </authorList>
    </citation>
    <scope>NUCLEOTIDE SEQUENCE [LARGE SCALE GENOMIC DNA]</scope>
    <source>
        <strain evidence="2">441</strain>
    </source>
</reference>
<organism evidence="1 2">
    <name type="scientific">Pisolithus microcarpus 441</name>
    <dbReference type="NCBI Taxonomy" id="765257"/>
    <lineage>
        <taxon>Eukaryota</taxon>
        <taxon>Fungi</taxon>
        <taxon>Dikarya</taxon>
        <taxon>Basidiomycota</taxon>
        <taxon>Agaricomycotina</taxon>
        <taxon>Agaricomycetes</taxon>
        <taxon>Agaricomycetidae</taxon>
        <taxon>Boletales</taxon>
        <taxon>Sclerodermatineae</taxon>
        <taxon>Pisolithaceae</taxon>
        <taxon>Pisolithus</taxon>
    </lineage>
</organism>
<reference evidence="1 2" key="1">
    <citation type="submission" date="2014-04" db="EMBL/GenBank/DDBJ databases">
        <authorList>
            <consortium name="DOE Joint Genome Institute"/>
            <person name="Kuo A."/>
            <person name="Kohler A."/>
            <person name="Costa M.D."/>
            <person name="Nagy L.G."/>
            <person name="Floudas D."/>
            <person name="Copeland A."/>
            <person name="Barry K.W."/>
            <person name="Cichocki N."/>
            <person name="Veneault-Fourrey C."/>
            <person name="LaButti K."/>
            <person name="Lindquist E.A."/>
            <person name="Lipzen A."/>
            <person name="Lundell T."/>
            <person name="Morin E."/>
            <person name="Murat C."/>
            <person name="Sun H."/>
            <person name="Tunlid A."/>
            <person name="Henrissat B."/>
            <person name="Grigoriev I.V."/>
            <person name="Hibbett D.S."/>
            <person name="Martin F."/>
            <person name="Nordberg H.P."/>
            <person name="Cantor M.N."/>
            <person name="Hua S.X."/>
        </authorList>
    </citation>
    <scope>NUCLEOTIDE SEQUENCE [LARGE SCALE GENOMIC DNA]</scope>
    <source>
        <strain evidence="1 2">441</strain>
    </source>
</reference>
<dbReference type="HOGENOM" id="CLU_2622961_0_0_1"/>
<evidence type="ECO:0000313" key="2">
    <source>
        <dbReference type="Proteomes" id="UP000054018"/>
    </source>
</evidence>
<gene>
    <name evidence="1" type="ORF">PISMIDRAFT_673901</name>
</gene>
<name>A0A0D0A199_9AGAM</name>
<dbReference type="AlphaFoldDB" id="A0A0D0A199"/>
<evidence type="ECO:0000313" key="1">
    <source>
        <dbReference type="EMBL" id="KIK28222.1"/>
    </source>
</evidence>
<dbReference type="Proteomes" id="UP000054018">
    <property type="component" value="Unassembled WGS sequence"/>
</dbReference>
<dbReference type="EMBL" id="KN833693">
    <property type="protein sequence ID" value="KIK28222.1"/>
    <property type="molecule type" value="Genomic_DNA"/>
</dbReference>
<protein>
    <submittedName>
        <fullName evidence="1">Uncharacterized protein</fullName>
    </submittedName>
</protein>
<accession>A0A0D0A199</accession>
<proteinExistence type="predicted"/>
<sequence length="78" mass="8776">MSSAVSRRRRGSANDPRATLKPWALLREERLEDTVNIDVRWSEPSMGNRNVAITLVRWRQRLSGSVHLLSSDKSGGMG</sequence>